<dbReference type="AlphaFoldDB" id="A0A8H3M885"/>
<dbReference type="Proteomes" id="UP000615446">
    <property type="component" value="Unassembled WGS sequence"/>
</dbReference>
<organism evidence="1 2">
    <name type="scientific">Rhizophagus clarus</name>
    <dbReference type="NCBI Taxonomy" id="94130"/>
    <lineage>
        <taxon>Eukaryota</taxon>
        <taxon>Fungi</taxon>
        <taxon>Fungi incertae sedis</taxon>
        <taxon>Mucoromycota</taxon>
        <taxon>Glomeromycotina</taxon>
        <taxon>Glomeromycetes</taxon>
        <taxon>Glomerales</taxon>
        <taxon>Glomeraceae</taxon>
        <taxon>Rhizophagus</taxon>
    </lineage>
</organism>
<comment type="caution">
    <text evidence="1">The sequence shown here is derived from an EMBL/GenBank/DDBJ whole genome shotgun (WGS) entry which is preliminary data.</text>
</comment>
<protein>
    <submittedName>
        <fullName evidence="1">Uncharacterized protein</fullName>
    </submittedName>
</protein>
<evidence type="ECO:0000313" key="2">
    <source>
        <dbReference type="Proteomes" id="UP000615446"/>
    </source>
</evidence>
<sequence length="149" mass="17081">MLEISGKFRMENNNKAHSQHSEQVDVSMDKYERLRFCSPFSNHGKTKIQAHSQHVGQVGVSMDNDWHGCTNLNWWRITINKVGTSLPDSYLQIVQICFNTTGTNNDHTFLEQLIDPCSKDVYMQAEFSIANILRFSTLGEIIDTTLEKL</sequence>
<reference evidence="1" key="1">
    <citation type="submission" date="2019-10" db="EMBL/GenBank/DDBJ databases">
        <title>Conservation and host-specific expression of non-tandemly repeated heterogenous ribosome RNA gene in arbuscular mycorrhizal fungi.</title>
        <authorList>
            <person name="Maeda T."/>
            <person name="Kobayashi Y."/>
            <person name="Nakagawa T."/>
            <person name="Ezawa T."/>
            <person name="Yamaguchi K."/>
            <person name="Bino T."/>
            <person name="Nishimoto Y."/>
            <person name="Shigenobu S."/>
            <person name="Kawaguchi M."/>
        </authorList>
    </citation>
    <scope>NUCLEOTIDE SEQUENCE</scope>
    <source>
        <strain evidence="1">HR1</strain>
    </source>
</reference>
<dbReference type="EMBL" id="BLAL01000286">
    <property type="protein sequence ID" value="GET00578.1"/>
    <property type="molecule type" value="Genomic_DNA"/>
</dbReference>
<name>A0A8H3M885_9GLOM</name>
<evidence type="ECO:0000313" key="1">
    <source>
        <dbReference type="EMBL" id="GET00578.1"/>
    </source>
</evidence>
<gene>
    <name evidence="1" type="ORF">RCL2_002703400</name>
</gene>
<proteinExistence type="predicted"/>
<accession>A0A8H3M885</accession>